<evidence type="ECO:0000256" key="10">
    <source>
        <dbReference type="SAM" id="MobiDB-lite"/>
    </source>
</evidence>
<evidence type="ECO:0000256" key="7">
    <source>
        <dbReference type="ARBA" id="ARBA00023136"/>
    </source>
</evidence>
<keyword evidence="7 9" id="KW-0472">Membrane</keyword>
<evidence type="ECO:0000256" key="9">
    <source>
        <dbReference type="RuleBase" id="RU369079"/>
    </source>
</evidence>
<evidence type="ECO:0000256" key="1">
    <source>
        <dbReference type="ARBA" id="ARBA00004429"/>
    </source>
</evidence>
<dbReference type="RefSeq" id="WP_139616009.1">
    <property type="nucleotide sequence ID" value="NZ_CP040762.1"/>
</dbReference>
<evidence type="ECO:0000256" key="8">
    <source>
        <dbReference type="ARBA" id="ARBA00038436"/>
    </source>
</evidence>
<dbReference type="Pfam" id="PF04290">
    <property type="entry name" value="DctQ"/>
    <property type="match status" value="1"/>
</dbReference>
<organism evidence="12 13">
    <name type="scientific">Paracoccus liaowanqingii</name>
    <dbReference type="NCBI Taxonomy" id="2560053"/>
    <lineage>
        <taxon>Bacteria</taxon>
        <taxon>Pseudomonadati</taxon>
        <taxon>Pseudomonadota</taxon>
        <taxon>Alphaproteobacteria</taxon>
        <taxon>Rhodobacterales</taxon>
        <taxon>Paracoccaceae</taxon>
        <taxon>Paracoccus</taxon>
    </lineage>
</organism>
<geneLocation type="plasmid" evidence="12 13">
    <name>unnamed2</name>
</geneLocation>
<evidence type="ECO:0000256" key="3">
    <source>
        <dbReference type="ARBA" id="ARBA00022475"/>
    </source>
</evidence>
<comment type="subunit">
    <text evidence="9">The complex comprises the extracytoplasmic solute receptor protein and the two transmembrane proteins.</text>
</comment>
<evidence type="ECO:0000256" key="6">
    <source>
        <dbReference type="ARBA" id="ARBA00022989"/>
    </source>
</evidence>
<comment type="function">
    <text evidence="9">Part of the tripartite ATP-independent periplasmic (TRAP) transport system.</text>
</comment>
<comment type="similarity">
    <text evidence="8 9">Belongs to the TRAP transporter small permease family.</text>
</comment>
<dbReference type="InterPro" id="IPR007387">
    <property type="entry name" value="TRAP_DctQ"/>
</dbReference>
<keyword evidence="12" id="KW-0614">Plasmid</keyword>
<dbReference type="KEGG" id="plia:E4191_19160"/>
<keyword evidence="2 9" id="KW-0813">Transport</keyword>
<evidence type="ECO:0000256" key="2">
    <source>
        <dbReference type="ARBA" id="ARBA00022448"/>
    </source>
</evidence>
<feature type="transmembrane region" description="Helical" evidence="9">
    <location>
        <begin position="89"/>
        <end position="111"/>
    </location>
</feature>
<keyword evidence="6 9" id="KW-1133">Transmembrane helix</keyword>
<reference evidence="13" key="1">
    <citation type="submission" date="2019-05" db="EMBL/GenBank/DDBJ databases">
        <title>Tamlana fucoidanivorans sp. nov., isolated from the surface of algae collected from Fujian province in China.</title>
        <authorList>
            <person name="Li J."/>
        </authorList>
    </citation>
    <scope>NUCLEOTIDE SEQUENCE [LARGE SCALE GENOMIC DNA]</scope>
    <source>
        <strain evidence="13">2251</strain>
        <plasmid evidence="13">unnamed2</plasmid>
    </source>
</reference>
<keyword evidence="3" id="KW-1003">Cell membrane</keyword>
<dbReference type="AlphaFoldDB" id="A0A4Y5SRY1"/>
<evidence type="ECO:0000256" key="4">
    <source>
        <dbReference type="ARBA" id="ARBA00022519"/>
    </source>
</evidence>
<keyword evidence="5 9" id="KW-0812">Transmembrane</keyword>
<name>A0A4Y5SRY1_9RHOB</name>
<feature type="transmembrane region" description="Helical" evidence="9">
    <location>
        <begin position="131"/>
        <end position="148"/>
    </location>
</feature>
<dbReference type="GO" id="GO:0022857">
    <property type="term" value="F:transmembrane transporter activity"/>
    <property type="evidence" value="ECO:0007669"/>
    <property type="project" value="UniProtKB-UniRule"/>
</dbReference>
<dbReference type="EMBL" id="CP040762">
    <property type="protein sequence ID" value="QDA36237.1"/>
    <property type="molecule type" value="Genomic_DNA"/>
</dbReference>
<feature type="domain" description="Tripartite ATP-independent periplasmic transporters DctQ component" evidence="11">
    <location>
        <begin position="27"/>
        <end position="156"/>
    </location>
</feature>
<comment type="subcellular location">
    <subcellularLocation>
        <location evidence="1 9">Cell inner membrane</location>
        <topology evidence="1 9">Multi-pass membrane protein</topology>
    </subcellularLocation>
</comment>
<evidence type="ECO:0000313" key="13">
    <source>
        <dbReference type="Proteomes" id="UP000296374"/>
    </source>
</evidence>
<evidence type="ECO:0000313" key="12">
    <source>
        <dbReference type="EMBL" id="QDA36237.1"/>
    </source>
</evidence>
<dbReference type="Proteomes" id="UP000296374">
    <property type="component" value="Plasmid unnamed2"/>
</dbReference>
<dbReference type="GO" id="GO:0015740">
    <property type="term" value="P:C4-dicarboxylate transport"/>
    <property type="evidence" value="ECO:0007669"/>
    <property type="project" value="TreeGrafter"/>
</dbReference>
<dbReference type="PANTHER" id="PTHR35011">
    <property type="entry name" value="2,3-DIKETO-L-GULONATE TRAP TRANSPORTER SMALL PERMEASE PROTEIN YIAM"/>
    <property type="match status" value="1"/>
</dbReference>
<feature type="transmembrane region" description="Helical" evidence="9">
    <location>
        <begin position="47"/>
        <end position="68"/>
    </location>
</feature>
<dbReference type="InterPro" id="IPR055348">
    <property type="entry name" value="DctQ"/>
</dbReference>
<feature type="transmembrane region" description="Helical" evidence="9">
    <location>
        <begin position="21"/>
        <end position="41"/>
    </location>
</feature>
<dbReference type="GO" id="GO:0005886">
    <property type="term" value="C:plasma membrane"/>
    <property type="evidence" value="ECO:0007669"/>
    <property type="project" value="UniProtKB-SubCell"/>
</dbReference>
<evidence type="ECO:0000259" key="11">
    <source>
        <dbReference type="Pfam" id="PF04290"/>
    </source>
</evidence>
<sequence>MRQALTRMAGWLRHGVEAVAAALMAVMFLSFIVTILYRYVLNWPSGWAAELGTVLWIWLVLFGAAFLLREEDEIRFDIVYGSVRPGLRRAMTVLSAIGIVGLFAVSLPAVWDYVTFMKVQRTAYLRIRYDWLYSIYVIFAVAVILRYLSLAARALRGHDPLGGRPGGESESNYDPVDPPAPLPDTQAGKAR</sequence>
<evidence type="ECO:0000256" key="5">
    <source>
        <dbReference type="ARBA" id="ARBA00022692"/>
    </source>
</evidence>
<protein>
    <recommendedName>
        <fullName evidence="9">TRAP transporter small permease protein</fullName>
    </recommendedName>
</protein>
<gene>
    <name evidence="12" type="ORF">E4191_19160</name>
</gene>
<keyword evidence="4 9" id="KW-0997">Cell inner membrane</keyword>
<feature type="region of interest" description="Disordered" evidence="10">
    <location>
        <begin position="160"/>
        <end position="191"/>
    </location>
</feature>
<accession>A0A4Y5SRY1</accession>
<dbReference type="PANTHER" id="PTHR35011:SF2">
    <property type="entry name" value="2,3-DIKETO-L-GULONATE TRAP TRANSPORTER SMALL PERMEASE PROTEIN YIAM"/>
    <property type="match status" value="1"/>
</dbReference>
<proteinExistence type="inferred from homology"/>